<sequence>MFHNKCQIAYILGSAYLCGITTAADCFQERKEGDPSGVQIADAITKNDALSNMCNGSFSPSSQTDNTWNYWYMNYVVHRDDASQSLQYCNDGLQNIIDQCISGGNYWGGKWSLNGFKYSISNSIFDQTPNNPLAPGDAGGPPAPLPSSTTAAPRSDATIVTETVDGFEIAVTFVPTTFSEYSALQSETTVTTTTTDDVVPIGALPADITPPPRAPTSPDSPNENDNEGQTSEAESTSTTSACSKGLSFAPAAGTPREGFQLPIWVQTGRTLAPFTSTHRPSVRTVTSDCMVCTLIEGSLHPVCTPIDGCVWTTATATSFETPQETVTQGQGYPGCDGVDQIADSTTDDAPMPAAYYEDLSGRPARQVEPWTDTLNLQGVDNFDPNDAIYYLVEYGVLQQKIKLQRWVNDSSLNLQFYSAEDAAIVLQLLTHPEAGDPASIPPETARRAKPWKDRELIIRQANSGDQKVRGAASQSKYYERNPDIRGADRRGDRGREREPRRRQPPRRDFLDYGDEEPARGTGRRSNTRVFHNPNMLTFPSRSGDEQMRDGSDFDNRRNRRNVRERNGREDGRLRAADVDSYRPGSRRYQLNPPQGFRPSLTNVSPRESRFGRLRGRSASPVSGGEGDGRFGFAEQGTTTHRQYRSRSRSRDNRRRRDPSVERWTHDRANYDREGDVSGGRWAKDTSAARYGDAFSNTSNHRRSDAFDESAKGSLLSRMTKDGQPVAPQGRSLASRITHDDDDSSYGRLKGDDSAPRYKDFSEPARKRGLADRITRDDDNEGINIRGSASQSGFSIRGVAGGL</sequence>
<proteinExistence type="predicted"/>
<feature type="compositionally biased region" description="Basic and acidic residues" evidence="1">
    <location>
        <begin position="477"/>
        <end position="510"/>
    </location>
</feature>
<evidence type="ECO:0000313" key="4">
    <source>
        <dbReference type="Proteomes" id="UP001280581"/>
    </source>
</evidence>
<dbReference type="AlphaFoldDB" id="A0AAN6M8C8"/>
<feature type="compositionally biased region" description="Basic and acidic residues" evidence="1">
    <location>
        <begin position="542"/>
        <end position="580"/>
    </location>
</feature>
<dbReference type="EMBL" id="WVTA01000002">
    <property type="protein sequence ID" value="KAK3216317.1"/>
    <property type="molecule type" value="Genomic_DNA"/>
</dbReference>
<feature type="region of interest" description="Disordered" evidence="1">
    <location>
        <begin position="433"/>
        <end position="452"/>
    </location>
</feature>
<feature type="compositionally biased region" description="Basic and acidic residues" evidence="1">
    <location>
        <begin position="748"/>
        <end position="776"/>
    </location>
</feature>
<dbReference type="Proteomes" id="UP001280581">
    <property type="component" value="Unassembled WGS sequence"/>
</dbReference>
<feature type="compositionally biased region" description="Basic residues" evidence="1">
    <location>
        <begin position="641"/>
        <end position="656"/>
    </location>
</feature>
<dbReference type="GO" id="GO:0003729">
    <property type="term" value="F:mRNA binding"/>
    <property type="evidence" value="ECO:0007669"/>
    <property type="project" value="InterPro"/>
</dbReference>
<gene>
    <name evidence="3" type="ORF">GRF29_8g2959553</name>
</gene>
<dbReference type="GO" id="GO:0000340">
    <property type="term" value="F:RNA 7-methylguanosine cap binding"/>
    <property type="evidence" value="ECO:0007669"/>
    <property type="project" value="InterPro"/>
</dbReference>
<evidence type="ECO:0000313" key="3">
    <source>
        <dbReference type="EMBL" id="KAK3216317.1"/>
    </source>
</evidence>
<organism evidence="3 4">
    <name type="scientific">Pseudopithomyces chartarum</name>
    <dbReference type="NCBI Taxonomy" id="1892770"/>
    <lineage>
        <taxon>Eukaryota</taxon>
        <taxon>Fungi</taxon>
        <taxon>Dikarya</taxon>
        <taxon>Ascomycota</taxon>
        <taxon>Pezizomycotina</taxon>
        <taxon>Dothideomycetes</taxon>
        <taxon>Pleosporomycetidae</taxon>
        <taxon>Pleosporales</taxon>
        <taxon>Massarineae</taxon>
        <taxon>Didymosphaeriaceae</taxon>
        <taxon>Pseudopithomyces</taxon>
    </lineage>
</organism>
<feature type="region of interest" description="Disordered" evidence="1">
    <location>
        <begin position="129"/>
        <end position="154"/>
    </location>
</feature>
<comment type="caution">
    <text evidence="3">The sequence shown here is derived from an EMBL/GenBank/DDBJ whole genome shotgun (WGS) entry which is preliminary data.</text>
</comment>
<feature type="region of interest" description="Disordered" evidence="1">
    <location>
        <begin position="715"/>
        <end position="788"/>
    </location>
</feature>
<feature type="compositionally biased region" description="Low complexity" evidence="1">
    <location>
        <begin position="230"/>
        <end position="241"/>
    </location>
</feature>
<feature type="region of interest" description="Disordered" evidence="1">
    <location>
        <begin position="187"/>
        <end position="249"/>
    </location>
</feature>
<accession>A0AAN6M8C8</accession>
<keyword evidence="4" id="KW-1185">Reference proteome</keyword>
<feature type="region of interest" description="Disordered" evidence="1">
    <location>
        <begin position="459"/>
        <end position="681"/>
    </location>
</feature>
<feature type="compositionally biased region" description="Low complexity" evidence="1">
    <location>
        <begin position="188"/>
        <end position="199"/>
    </location>
</feature>
<evidence type="ECO:0000256" key="1">
    <source>
        <dbReference type="SAM" id="MobiDB-lite"/>
    </source>
</evidence>
<reference evidence="3 4" key="1">
    <citation type="submission" date="2021-02" db="EMBL/GenBank/DDBJ databases">
        <title>Genome assembly of Pseudopithomyces chartarum.</title>
        <authorList>
            <person name="Jauregui R."/>
            <person name="Singh J."/>
            <person name="Voisey C."/>
        </authorList>
    </citation>
    <scope>NUCLEOTIDE SEQUENCE [LARGE SCALE GENOMIC DNA]</scope>
    <source>
        <strain evidence="3 4">AGR01</strain>
    </source>
</reference>
<keyword evidence="2" id="KW-0732">Signal</keyword>
<feature type="chain" id="PRO_5043015449" evidence="2">
    <location>
        <begin position="24"/>
        <end position="802"/>
    </location>
</feature>
<feature type="compositionally biased region" description="Polar residues" evidence="1">
    <location>
        <begin position="527"/>
        <end position="540"/>
    </location>
</feature>
<dbReference type="InterPro" id="IPR019416">
    <property type="entry name" value="NCBP3"/>
</dbReference>
<evidence type="ECO:0000256" key="2">
    <source>
        <dbReference type="SAM" id="SignalP"/>
    </source>
</evidence>
<dbReference type="Pfam" id="PF10309">
    <property type="entry name" value="NCBP3"/>
    <property type="match status" value="1"/>
</dbReference>
<protein>
    <submittedName>
        <fullName evidence="3">Uncharacterized protein</fullName>
    </submittedName>
</protein>
<feature type="signal peptide" evidence="2">
    <location>
        <begin position="1"/>
        <end position="23"/>
    </location>
</feature>
<name>A0AAN6M8C8_9PLEO</name>
<feature type="compositionally biased region" description="Basic and acidic residues" evidence="1">
    <location>
        <begin position="657"/>
        <end position="675"/>
    </location>
</feature>